<dbReference type="InterPro" id="IPR005158">
    <property type="entry name" value="BTAD"/>
</dbReference>
<accession>A0A7G1IEL1</accession>
<organism evidence="3 4">
    <name type="scientific">Mycobacterium kansasii</name>
    <dbReference type="NCBI Taxonomy" id="1768"/>
    <lineage>
        <taxon>Bacteria</taxon>
        <taxon>Bacillati</taxon>
        <taxon>Actinomycetota</taxon>
        <taxon>Actinomycetes</taxon>
        <taxon>Mycobacteriales</taxon>
        <taxon>Mycobacteriaceae</taxon>
        <taxon>Mycobacterium</taxon>
    </lineage>
</organism>
<dbReference type="SUPFAM" id="SSF52540">
    <property type="entry name" value="P-loop containing nucleoside triphosphate hydrolases"/>
    <property type="match status" value="1"/>
</dbReference>
<evidence type="ECO:0000313" key="3">
    <source>
        <dbReference type="EMBL" id="BCI89367.1"/>
    </source>
</evidence>
<feature type="domain" description="Bacterial transcriptional activator" evidence="2">
    <location>
        <begin position="48"/>
        <end position="189"/>
    </location>
</feature>
<dbReference type="Gene3D" id="3.40.50.300">
    <property type="entry name" value="P-loop containing nucleotide triphosphate hydrolases"/>
    <property type="match status" value="1"/>
</dbReference>
<dbReference type="Pfam" id="PF03704">
    <property type="entry name" value="BTAD"/>
    <property type="match status" value="1"/>
</dbReference>
<dbReference type="InterPro" id="IPR058852">
    <property type="entry name" value="HTH_77"/>
</dbReference>
<dbReference type="Proteomes" id="UP000516380">
    <property type="component" value="Chromosome"/>
</dbReference>
<dbReference type="Gene3D" id="1.25.40.10">
    <property type="entry name" value="Tetratricopeptide repeat domain"/>
    <property type="match status" value="2"/>
</dbReference>
<dbReference type="InterPro" id="IPR011990">
    <property type="entry name" value="TPR-like_helical_dom_sf"/>
</dbReference>
<dbReference type="SMART" id="SM01043">
    <property type="entry name" value="BTAD"/>
    <property type="match status" value="1"/>
</dbReference>
<proteinExistence type="predicted"/>
<dbReference type="AlphaFoldDB" id="A0A7G1IEL1"/>
<gene>
    <name evidence="3" type="ORF">NIIDMKKI_45730</name>
</gene>
<dbReference type="PANTHER" id="PTHR47691:SF3">
    <property type="entry name" value="HTH-TYPE TRANSCRIPTIONAL REGULATOR RV0890C-RELATED"/>
    <property type="match status" value="1"/>
</dbReference>
<evidence type="ECO:0000256" key="1">
    <source>
        <dbReference type="SAM" id="Phobius"/>
    </source>
</evidence>
<name>A0A7G1IEL1_MYCKA</name>
<dbReference type="EMBL" id="AP023343">
    <property type="protein sequence ID" value="BCI89367.1"/>
    <property type="molecule type" value="Genomic_DNA"/>
</dbReference>
<reference evidence="3 4" key="1">
    <citation type="submission" date="2020-07" db="EMBL/GenBank/DDBJ databases">
        <title>Mycobacterium kansasii (former subtype) with zoonotic potential isolated from diseased indoor pet cat, Japan.</title>
        <authorList>
            <person name="Fukano H."/>
            <person name="Terazono T."/>
            <person name="Hoshino Y."/>
        </authorList>
    </citation>
    <scope>NUCLEOTIDE SEQUENCE [LARGE SCALE GENOMIC DNA]</scope>
    <source>
        <strain evidence="3 4">Kuro-I</strain>
    </source>
</reference>
<evidence type="ECO:0000313" key="4">
    <source>
        <dbReference type="Proteomes" id="UP000516380"/>
    </source>
</evidence>
<sequence length="1086" mass="118195">MVGPPPYRARNSLAGYVSRLRNLLAEFEGASISREPGGYVLAADPLSVDLHRFRRVAAQARATDDPLQAALLFDKALVIWSGEPFATLDTPWVNDVRGALQAEKLSVELDRNDTALRIGKHADLLVEISAAQAAHPLDERLAGQLMLAQYRCGRQADALETYRRVREQLVDELGIDPGPALREVHQQILTGEAAIPVAPTVSDSVAAPAHRLGMHRPRSGLLRRVTSFVGRQRELAQAINALSDGPLVTLVGVGGVGKTRLGLEAARSVQERFADGIWICELGPLEHGEAVGHAVAASVWLRQQQGMDIEESVIEYLRSREVLLVFDNCEHVLEAAGKFIDQILQHCPRVSVLATSRQPLGLEGERIIGVPPLEVADATELFVDRALASRSDFTLEDQPMGAVVEICRRVDCLPLGVELAAARMRVMSSLDVARRPDFLRLLRGGTRGALPRQQSLSETIAWSYRLLTESEQSLFASLSVFAGSFDLAAAHGICGLDGAGEADTLEWLTGLVDKSMVVVRSVEDRTRYAVLETMRAYGRDRLRENGIDRQCSIRHANYYTRLAERAGAGMRTAEERKWVERALPDYDNLRAAFGHAMDEQDIGLAMRIVAAVPELIGWRVGYEVAEWAERVIAVADPDHPLFPAVVGTAARVAWARADFPRAKSLASLAQGRTPARGSARVVNPVDVLTDVALFEGHPEAALAYWTAEAERARRDADPIRLGWTLFTLTICQGVLGNDEAAIPAAQEAVGAADDTGNPTAQSMAYFALGYLLRRSEPERALALFDDSARLAADVQNFWVYGSALMEAAAIRAVYGDPRVAAQMFIGVLEHWERFADLTQQWLTLRYITRLLLRLGCREDAAVLYWAFVNAGKPVPLAAAQMAVLVDSLGTARLDALNAPTGIADAVTRARSSLQRCCGPAAVPAPEPVGRRKSRSNCAFHSLQIVSERLTRIVGSGQGIRLGSRQPLSEDRANAEQRMRSLCACVDAHHVGGDAAVSSPRLYLDMVSGVAEAIIPVSQAPPWEVIVLGTATGAVWMLVLLARFVVVQTGPAVWLEQFSAASVQLLRIWLSGWSDRLLGAVSGRSHR</sequence>
<keyword evidence="1" id="KW-0812">Transmembrane</keyword>
<dbReference type="CDD" id="cd15831">
    <property type="entry name" value="BTAD"/>
    <property type="match status" value="1"/>
</dbReference>
<evidence type="ECO:0000259" key="2">
    <source>
        <dbReference type="SMART" id="SM01043"/>
    </source>
</evidence>
<dbReference type="InterPro" id="IPR027417">
    <property type="entry name" value="P-loop_NTPase"/>
</dbReference>
<keyword evidence="4" id="KW-1185">Reference proteome</keyword>
<feature type="transmembrane region" description="Helical" evidence="1">
    <location>
        <begin position="1024"/>
        <end position="1045"/>
    </location>
</feature>
<keyword evidence="1" id="KW-1133">Transmembrane helix</keyword>
<dbReference type="PANTHER" id="PTHR47691">
    <property type="entry name" value="REGULATOR-RELATED"/>
    <property type="match status" value="1"/>
</dbReference>
<dbReference type="SUPFAM" id="SSF48452">
    <property type="entry name" value="TPR-like"/>
    <property type="match status" value="2"/>
</dbReference>
<keyword evidence="1" id="KW-0472">Membrane</keyword>
<protein>
    <submittedName>
        <fullName evidence="3">SARP family transcriptional regulator</fullName>
    </submittedName>
</protein>
<dbReference type="Pfam" id="PF25872">
    <property type="entry name" value="HTH_77"/>
    <property type="match status" value="1"/>
</dbReference>